<sequence length="145" mass="15483">MSVFLLRLKADNGEITKFVKEGLLSEYEVIHIILTPTAGAADIPSILSGNAPPDHAANLGSQNYANPPVAVVTGGGYDDEAFNSMKDACRNVKAVPWVRPDKSKLKAMPPLGDEAFGKHTAECVKATLNQLGVGIEKNEDGVYLF</sequence>
<keyword evidence="2" id="KW-1185">Reference proteome</keyword>
<dbReference type="Proteomes" id="UP000800200">
    <property type="component" value="Unassembled WGS sequence"/>
</dbReference>
<dbReference type="OrthoDB" id="3649348at2759"/>
<gene>
    <name evidence="1" type="ORF">K469DRAFT_791471</name>
</gene>
<name>A0A6A6DUD9_9PEZI</name>
<organism evidence="1 2">
    <name type="scientific">Zopfia rhizophila CBS 207.26</name>
    <dbReference type="NCBI Taxonomy" id="1314779"/>
    <lineage>
        <taxon>Eukaryota</taxon>
        <taxon>Fungi</taxon>
        <taxon>Dikarya</taxon>
        <taxon>Ascomycota</taxon>
        <taxon>Pezizomycotina</taxon>
        <taxon>Dothideomycetes</taxon>
        <taxon>Dothideomycetes incertae sedis</taxon>
        <taxon>Zopfiaceae</taxon>
        <taxon>Zopfia</taxon>
    </lineage>
</organism>
<protein>
    <submittedName>
        <fullName evidence="1">Uncharacterized protein</fullName>
    </submittedName>
</protein>
<dbReference type="EMBL" id="ML994651">
    <property type="protein sequence ID" value="KAF2181768.1"/>
    <property type="molecule type" value="Genomic_DNA"/>
</dbReference>
<proteinExistence type="predicted"/>
<accession>A0A6A6DUD9</accession>
<dbReference type="AlphaFoldDB" id="A0A6A6DUD9"/>
<evidence type="ECO:0000313" key="1">
    <source>
        <dbReference type="EMBL" id="KAF2181768.1"/>
    </source>
</evidence>
<reference evidence="1" key="1">
    <citation type="journal article" date="2020" name="Stud. Mycol.">
        <title>101 Dothideomycetes genomes: a test case for predicting lifestyles and emergence of pathogens.</title>
        <authorList>
            <person name="Haridas S."/>
            <person name="Albert R."/>
            <person name="Binder M."/>
            <person name="Bloem J."/>
            <person name="Labutti K."/>
            <person name="Salamov A."/>
            <person name="Andreopoulos B."/>
            <person name="Baker S."/>
            <person name="Barry K."/>
            <person name="Bills G."/>
            <person name="Bluhm B."/>
            <person name="Cannon C."/>
            <person name="Castanera R."/>
            <person name="Culley D."/>
            <person name="Daum C."/>
            <person name="Ezra D."/>
            <person name="Gonzalez J."/>
            <person name="Henrissat B."/>
            <person name="Kuo A."/>
            <person name="Liang C."/>
            <person name="Lipzen A."/>
            <person name="Lutzoni F."/>
            <person name="Magnuson J."/>
            <person name="Mondo S."/>
            <person name="Nolan M."/>
            <person name="Ohm R."/>
            <person name="Pangilinan J."/>
            <person name="Park H.-J."/>
            <person name="Ramirez L."/>
            <person name="Alfaro M."/>
            <person name="Sun H."/>
            <person name="Tritt A."/>
            <person name="Yoshinaga Y."/>
            <person name="Zwiers L.-H."/>
            <person name="Turgeon B."/>
            <person name="Goodwin S."/>
            <person name="Spatafora J."/>
            <person name="Crous P."/>
            <person name="Grigoriev I."/>
        </authorList>
    </citation>
    <scope>NUCLEOTIDE SEQUENCE</scope>
    <source>
        <strain evidence="1">CBS 207.26</strain>
    </source>
</reference>
<evidence type="ECO:0000313" key="2">
    <source>
        <dbReference type="Proteomes" id="UP000800200"/>
    </source>
</evidence>